<evidence type="ECO:0000256" key="1">
    <source>
        <dbReference type="SAM" id="MobiDB-lite"/>
    </source>
</evidence>
<comment type="caution">
    <text evidence="2">The sequence shown here is derived from an EMBL/GenBank/DDBJ whole genome shotgun (WGS) entry which is preliminary data.</text>
</comment>
<feature type="region of interest" description="Disordered" evidence="1">
    <location>
        <begin position="1"/>
        <end position="126"/>
    </location>
</feature>
<feature type="compositionally biased region" description="Basic and acidic residues" evidence="1">
    <location>
        <begin position="66"/>
        <end position="96"/>
    </location>
</feature>
<reference evidence="2" key="1">
    <citation type="submission" date="2022-07" db="EMBL/GenBank/DDBJ databases">
        <title>Chromosome-level genome of Muraenolepis orangiensis.</title>
        <authorList>
            <person name="Kim J."/>
        </authorList>
    </citation>
    <scope>NUCLEOTIDE SEQUENCE</scope>
    <source>
        <strain evidence="2">KU_S4_2022</strain>
        <tissue evidence="2">Muscle</tissue>
    </source>
</reference>
<dbReference type="Proteomes" id="UP001148018">
    <property type="component" value="Unassembled WGS sequence"/>
</dbReference>
<feature type="compositionally biased region" description="Basic and acidic residues" evidence="1">
    <location>
        <begin position="103"/>
        <end position="116"/>
    </location>
</feature>
<dbReference type="EMBL" id="JANIIK010007703">
    <property type="protein sequence ID" value="KAJ3580683.1"/>
    <property type="molecule type" value="Genomic_DNA"/>
</dbReference>
<accession>A0A9Q0D4E2</accession>
<name>A0A9Q0D4E2_9TELE</name>
<feature type="compositionally biased region" description="Basic and acidic residues" evidence="1">
    <location>
        <begin position="31"/>
        <end position="40"/>
    </location>
</feature>
<gene>
    <name evidence="2" type="ORF">NHX12_034257</name>
</gene>
<evidence type="ECO:0000313" key="3">
    <source>
        <dbReference type="Proteomes" id="UP001148018"/>
    </source>
</evidence>
<keyword evidence="3" id="KW-1185">Reference proteome</keyword>
<organism evidence="2 3">
    <name type="scientific">Muraenolepis orangiensis</name>
    <name type="common">Patagonian moray cod</name>
    <dbReference type="NCBI Taxonomy" id="630683"/>
    <lineage>
        <taxon>Eukaryota</taxon>
        <taxon>Metazoa</taxon>
        <taxon>Chordata</taxon>
        <taxon>Craniata</taxon>
        <taxon>Vertebrata</taxon>
        <taxon>Euteleostomi</taxon>
        <taxon>Actinopterygii</taxon>
        <taxon>Neopterygii</taxon>
        <taxon>Teleostei</taxon>
        <taxon>Neoteleostei</taxon>
        <taxon>Acanthomorphata</taxon>
        <taxon>Zeiogadaria</taxon>
        <taxon>Gadariae</taxon>
        <taxon>Gadiformes</taxon>
        <taxon>Muraenolepidoidei</taxon>
        <taxon>Muraenolepididae</taxon>
        <taxon>Muraenolepis</taxon>
    </lineage>
</organism>
<protein>
    <submittedName>
        <fullName evidence="2">Uncharacterized protein</fullName>
    </submittedName>
</protein>
<sequence length="203" mass="21265">MATQVEALPADRPLVRAPEHGHGGGTVLSADRPRAPEHGHAGSTLHGEGANEPPTGGAGEAGSSTKTDDPQRDISNQERPSKKAPEEDSPGKEHLDPMASPVHPEESVKGTPKEYTEAPPPKVNPWTRKMNAVTVVNVNGQAHGLANGQLPFTVNWCCPIGSTVGGCCNGTVCRESSCSQQLSATLMPYADEWLTAGRLIALP</sequence>
<proteinExistence type="predicted"/>
<feature type="compositionally biased region" description="Basic and acidic residues" evidence="1">
    <location>
        <begin position="13"/>
        <end position="22"/>
    </location>
</feature>
<dbReference type="AlphaFoldDB" id="A0A9Q0D4E2"/>
<evidence type="ECO:0000313" key="2">
    <source>
        <dbReference type="EMBL" id="KAJ3580683.1"/>
    </source>
</evidence>
<dbReference type="OrthoDB" id="8963500at2759"/>